<reference evidence="5 6" key="1">
    <citation type="submission" date="2020-11" db="EMBL/GenBank/DDBJ databases">
        <title>Enhanced detection system for hospital associated transmission using whole genome sequencing surveillance.</title>
        <authorList>
            <person name="Harrison L.H."/>
            <person name="Van Tyne D."/>
            <person name="Marsh J.W."/>
            <person name="Griffith M.P."/>
            <person name="Snyder D.J."/>
            <person name="Cooper V.S."/>
            <person name="Mustapha M."/>
        </authorList>
    </citation>
    <scope>NUCLEOTIDE SEQUENCE [LARGE SCALE GENOMIC DNA]</scope>
    <source>
        <strain evidence="5 6">PR00075</strain>
    </source>
</reference>
<evidence type="ECO:0000256" key="3">
    <source>
        <dbReference type="ARBA" id="ARBA00023270"/>
    </source>
</evidence>
<organism evidence="5 6">
    <name type="scientific">Proteus alimentorum</name>
    <dbReference type="NCBI Taxonomy" id="1973495"/>
    <lineage>
        <taxon>Bacteria</taxon>
        <taxon>Pseudomonadati</taxon>
        <taxon>Pseudomonadota</taxon>
        <taxon>Gammaproteobacteria</taxon>
        <taxon>Enterobacterales</taxon>
        <taxon>Morganellaceae</taxon>
        <taxon>Proteus</taxon>
    </lineage>
</organism>
<dbReference type="Gene3D" id="3.20.20.70">
    <property type="entry name" value="Aldolase class I"/>
    <property type="match status" value="1"/>
</dbReference>
<dbReference type="CDD" id="cd00408">
    <property type="entry name" value="DHDPS-like"/>
    <property type="match status" value="1"/>
</dbReference>
<dbReference type="PRINTS" id="PR00146">
    <property type="entry name" value="DHPICSNTHASE"/>
</dbReference>
<keyword evidence="2 4" id="KW-0456">Lyase</keyword>
<keyword evidence="6" id="KW-1185">Reference proteome</keyword>
<dbReference type="InterPro" id="IPR002220">
    <property type="entry name" value="DapA-like"/>
</dbReference>
<accession>A0ABS0IRQ8</accession>
<dbReference type="SUPFAM" id="SSF51569">
    <property type="entry name" value="Aldolase"/>
    <property type="match status" value="1"/>
</dbReference>
<dbReference type="Proteomes" id="UP000614721">
    <property type="component" value="Unassembled WGS sequence"/>
</dbReference>
<sequence length="303" mass="33152">MKKLFGVTVAMVTPFDSNDQVDIKALSTLTEMLVTKGVDCLYPCGTTGEMLRLSALERKNVAKTVVETANKRLPVFIHVGAMTLNETIELARHAVEIGADGIGVVTPQFFGATDRELENYFVTVANSVPDNFPVYLYNIPQCAANNIKPELAAKVQQQCKNVIGIKYSFADNNTTLSYLAVAAGFSVLHGYDKLFLGLLDAGCDGTVSGCACVFPEPFVNMYKAYIAGNYQEAKQWQQFCVKFSDALKSGANMAIFKSALTMRGLDGGHMRLPQLDLLPEENQQLKESLTQLCKEADITFSLN</sequence>
<evidence type="ECO:0000313" key="6">
    <source>
        <dbReference type="Proteomes" id="UP000614721"/>
    </source>
</evidence>
<evidence type="ECO:0000313" key="5">
    <source>
        <dbReference type="EMBL" id="MBG2878655.1"/>
    </source>
</evidence>
<proteinExistence type="inferred from homology"/>
<comment type="similarity">
    <text evidence="1 4">Belongs to the DapA family.</text>
</comment>
<dbReference type="Pfam" id="PF00701">
    <property type="entry name" value="DHDPS"/>
    <property type="match status" value="1"/>
</dbReference>
<dbReference type="InterPro" id="IPR013785">
    <property type="entry name" value="Aldolase_TIM"/>
</dbReference>
<comment type="caution">
    <text evidence="5">The sequence shown here is derived from an EMBL/GenBank/DDBJ whole genome shotgun (WGS) entry which is preliminary data.</text>
</comment>
<evidence type="ECO:0000256" key="1">
    <source>
        <dbReference type="ARBA" id="ARBA00007592"/>
    </source>
</evidence>
<keyword evidence="3" id="KW-0704">Schiff base</keyword>
<dbReference type="SMART" id="SM01130">
    <property type="entry name" value="DHDPS"/>
    <property type="match status" value="1"/>
</dbReference>
<name>A0ABS0IRQ8_9GAMM</name>
<dbReference type="RefSeq" id="WP_196566510.1">
    <property type="nucleotide sequence ID" value="NZ_JADRYY010000005.1"/>
</dbReference>
<dbReference type="PROSITE" id="PS00666">
    <property type="entry name" value="DHDPS_2"/>
    <property type="match status" value="1"/>
</dbReference>
<gene>
    <name evidence="5" type="ORF">I4902_05175</name>
</gene>
<dbReference type="PIRSF" id="PIRSF001365">
    <property type="entry name" value="DHDPS"/>
    <property type="match status" value="1"/>
</dbReference>
<dbReference type="PANTHER" id="PTHR12128">
    <property type="entry name" value="DIHYDRODIPICOLINATE SYNTHASE"/>
    <property type="match status" value="1"/>
</dbReference>
<evidence type="ECO:0000256" key="4">
    <source>
        <dbReference type="PIRNR" id="PIRNR001365"/>
    </source>
</evidence>
<dbReference type="InterPro" id="IPR020625">
    <property type="entry name" value="Schiff_base-form_aldolases_AS"/>
</dbReference>
<evidence type="ECO:0000256" key="2">
    <source>
        <dbReference type="ARBA" id="ARBA00023239"/>
    </source>
</evidence>
<dbReference type="EMBL" id="JADSJP010000006">
    <property type="protein sequence ID" value="MBG2878655.1"/>
    <property type="molecule type" value="Genomic_DNA"/>
</dbReference>
<dbReference type="PANTHER" id="PTHR12128:SF66">
    <property type="entry name" value="4-HYDROXY-2-OXOGLUTARATE ALDOLASE, MITOCHONDRIAL"/>
    <property type="match status" value="1"/>
</dbReference>
<protein>
    <submittedName>
        <fullName evidence="5">Dihydrodipicolinate synthase family protein</fullName>
    </submittedName>
</protein>